<proteinExistence type="predicted"/>
<feature type="region of interest" description="Disordered" evidence="1">
    <location>
        <begin position="30"/>
        <end position="70"/>
    </location>
</feature>
<protein>
    <submittedName>
        <fullName evidence="2">Uncharacterized protein</fullName>
    </submittedName>
</protein>
<sequence>MLSGGGRGVKGAHARTARLSIKNLIRHGNRSGSKRLNATDWDLSQGAGRSEAGREGAGRRRKRPPDEVIQEQQRLIGAGIRGWGEDLQKDGKGREAEYRYSTWKVTLASLRRVSRKRDAPGDPDRHGRVIDVVVLVVSHTAV</sequence>
<organism evidence="2 3">
    <name type="scientific">Auxenochlorella protothecoides</name>
    <name type="common">Green microalga</name>
    <name type="synonym">Chlorella protothecoides</name>
    <dbReference type="NCBI Taxonomy" id="3075"/>
    <lineage>
        <taxon>Eukaryota</taxon>
        <taxon>Viridiplantae</taxon>
        <taxon>Chlorophyta</taxon>
        <taxon>core chlorophytes</taxon>
        <taxon>Trebouxiophyceae</taxon>
        <taxon>Chlorellales</taxon>
        <taxon>Chlorellaceae</taxon>
        <taxon>Auxenochlorella</taxon>
    </lineage>
</organism>
<evidence type="ECO:0000256" key="1">
    <source>
        <dbReference type="SAM" id="MobiDB-lite"/>
    </source>
</evidence>
<accession>A0A3M7KTH8</accession>
<name>A0A3M7KTH8_AUXPR</name>
<evidence type="ECO:0000313" key="2">
    <source>
        <dbReference type="EMBL" id="RMZ53080.1"/>
    </source>
</evidence>
<dbReference type="AlphaFoldDB" id="A0A3M7KTH8"/>
<dbReference type="Proteomes" id="UP000279271">
    <property type="component" value="Unassembled WGS sequence"/>
</dbReference>
<reference evidence="3" key="1">
    <citation type="journal article" date="2018" name="Algal Res.">
        <title>Characterization of plant carbon substrate utilization by Auxenochlorella protothecoides.</title>
        <authorList>
            <person name="Vogler B.W."/>
            <person name="Starkenburg S.R."/>
            <person name="Sudasinghe N."/>
            <person name="Schambach J.Y."/>
            <person name="Rollin J.A."/>
            <person name="Pattathil S."/>
            <person name="Barry A.N."/>
        </authorList>
    </citation>
    <scope>NUCLEOTIDE SEQUENCE [LARGE SCALE GENOMIC DNA]</scope>
    <source>
        <strain evidence="3">UTEX 25</strain>
    </source>
</reference>
<dbReference type="EMBL" id="QOKY01000202">
    <property type="protein sequence ID" value="RMZ53080.1"/>
    <property type="molecule type" value="Genomic_DNA"/>
</dbReference>
<evidence type="ECO:0000313" key="3">
    <source>
        <dbReference type="Proteomes" id="UP000279271"/>
    </source>
</evidence>
<comment type="caution">
    <text evidence="2">The sequence shown here is derived from an EMBL/GenBank/DDBJ whole genome shotgun (WGS) entry which is preliminary data.</text>
</comment>
<gene>
    <name evidence="2" type="ORF">APUTEX25_001199</name>
</gene>